<dbReference type="NCBIfam" id="TIGR00419">
    <property type="entry name" value="tim"/>
    <property type="match status" value="1"/>
</dbReference>
<dbReference type="CDD" id="cd00311">
    <property type="entry name" value="TIM"/>
    <property type="match status" value="1"/>
</dbReference>
<reference evidence="7" key="1">
    <citation type="journal article" date="2014" name="Front. Microbiol.">
        <title>High frequency of phylogenetically diverse reductive dehalogenase-homologous genes in deep subseafloor sedimentary metagenomes.</title>
        <authorList>
            <person name="Kawai M."/>
            <person name="Futagami T."/>
            <person name="Toyoda A."/>
            <person name="Takaki Y."/>
            <person name="Nishi S."/>
            <person name="Hori S."/>
            <person name="Arai W."/>
            <person name="Tsubouchi T."/>
            <person name="Morono Y."/>
            <person name="Uchiyama I."/>
            <person name="Ito T."/>
            <person name="Fujiyama A."/>
            <person name="Inagaki F."/>
            <person name="Takami H."/>
        </authorList>
    </citation>
    <scope>NUCLEOTIDE SEQUENCE</scope>
    <source>
        <strain evidence="7">Expedition CK06-06</strain>
    </source>
</reference>
<dbReference type="InterPro" id="IPR020861">
    <property type="entry name" value="Triosephosphate_isomerase_AS"/>
</dbReference>
<protein>
    <recommendedName>
        <fullName evidence="2">triose-phosphate isomerase</fullName>
        <ecNumber evidence="2">5.3.1.1</ecNumber>
    </recommendedName>
</protein>
<sequence length="260" mass="28507">PFIAGNWKMNTTVTQAEELVQNMLDRLDKIEDVEKVLCPPFVSLVTVKELLKGSSIKLGAQNMHFEIKGAYTGEISPLMLSELCEFVILGHSERRGYFGETDEIVNKKIKAALQNKLKPILCVGESLEENEAGRTKTVIGRQLSQGLKNIEPTHNLVVAYEPIWAIGSGKAASGEQAAVTIRFIRDTLVKLWNKEIAQDLRILYGGSVTSHNITEFISQPEIDGALVGGSSLKAGDFLDIANQAAAIKHRHLSSPLKGEE</sequence>
<dbReference type="FunFam" id="3.20.20.70:FF:000016">
    <property type="entry name" value="Triosephosphate isomerase"/>
    <property type="match status" value="1"/>
</dbReference>
<evidence type="ECO:0000256" key="2">
    <source>
        <dbReference type="ARBA" id="ARBA00011940"/>
    </source>
</evidence>
<organism evidence="7">
    <name type="scientific">marine sediment metagenome</name>
    <dbReference type="NCBI Taxonomy" id="412755"/>
    <lineage>
        <taxon>unclassified sequences</taxon>
        <taxon>metagenomes</taxon>
        <taxon>ecological metagenomes</taxon>
    </lineage>
</organism>
<keyword evidence="5" id="KW-0324">Glycolysis</keyword>
<evidence type="ECO:0000256" key="5">
    <source>
        <dbReference type="ARBA" id="ARBA00023152"/>
    </source>
</evidence>
<dbReference type="GO" id="GO:0019563">
    <property type="term" value="P:glycerol catabolic process"/>
    <property type="evidence" value="ECO:0007669"/>
    <property type="project" value="TreeGrafter"/>
</dbReference>
<proteinExistence type="inferred from homology"/>
<comment type="pathway">
    <text evidence="1">Carbohydrate degradation; glycolysis; D-glyceraldehyde 3-phosphate from glycerone phosphate: step 1/1.</text>
</comment>
<evidence type="ECO:0000256" key="4">
    <source>
        <dbReference type="ARBA" id="ARBA00022490"/>
    </source>
</evidence>
<dbReference type="GO" id="GO:0004807">
    <property type="term" value="F:triose-phosphate isomerase activity"/>
    <property type="evidence" value="ECO:0007669"/>
    <property type="project" value="UniProtKB-EC"/>
</dbReference>
<dbReference type="SUPFAM" id="SSF51351">
    <property type="entry name" value="Triosephosphate isomerase (TIM)"/>
    <property type="match status" value="1"/>
</dbReference>
<evidence type="ECO:0000313" key="7">
    <source>
        <dbReference type="EMBL" id="GAI19673.1"/>
    </source>
</evidence>
<evidence type="ECO:0000256" key="3">
    <source>
        <dbReference type="ARBA" id="ARBA00022432"/>
    </source>
</evidence>
<evidence type="ECO:0000256" key="6">
    <source>
        <dbReference type="ARBA" id="ARBA00023235"/>
    </source>
</evidence>
<dbReference type="GO" id="GO:0006096">
    <property type="term" value="P:glycolytic process"/>
    <property type="evidence" value="ECO:0007669"/>
    <property type="project" value="UniProtKB-KW"/>
</dbReference>
<dbReference type="GO" id="GO:0046166">
    <property type="term" value="P:glyceraldehyde-3-phosphate biosynthetic process"/>
    <property type="evidence" value="ECO:0007669"/>
    <property type="project" value="TreeGrafter"/>
</dbReference>
<evidence type="ECO:0000256" key="1">
    <source>
        <dbReference type="ARBA" id="ARBA00004680"/>
    </source>
</evidence>
<dbReference type="InterPro" id="IPR013785">
    <property type="entry name" value="Aldolase_TIM"/>
</dbReference>
<dbReference type="InterPro" id="IPR000652">
    <property type="entry name" value="Triosephosphate_isomerase"/>
</dbReference>
<dbReference type="PANTHER" id="PTHR21139">
    <property type="entry name" value="TRIOSEPHOSPHATE ISOMERASE"/>
    <property type="match status" value="1"/>
</dbReference>
<name>X1LKQ6_9ZZZZ</name>
<dbReference type="PROSITE" id="PS51440">
    <property type="entry name" value="TIM_2"/>
    <property type="match status" value="1"/>
</dbReference>
<dbReference type="PROSITE" id="PS00171">
    <property type="entry name" value="TIM_1"/>
    <property type="match status" value="1"/>
</dbReference>
<accession>X1LKQ6</accession>
<keyword evidence="6" id="KW-0413">Isomerase</keyword>
<keyword evidence="4" id="KW-0963">Cytoplasm</keyword>
<dbReference type="GO" id="GO:0005829">
    <property type="term" value="C:cytosol"/>
    <property type="evidence" value="ECO:0007669"/>
    <property type="project" value="TreeGrafter"/>
</dbReference>
<gene>
    <name evidence="7" type="ORF">S06H3_33098</name>
</gene>
<dbReference type="EC" id="5.3.1.1" evidence="2"/>
<dbReference type="Gene3D" id="3.20.20.70">
    <property type="entry name" value="Aldolase class I"/>
    <property type="match status" value="1"/>
</dbReference>
<dbReference type="AlphaFoldDB" id="X1LKQ6"/>
<dbReference type="GO" id="GO:0006094">
    <property type="term" value="P:gluconeogenesis"/>
    <property type="evidence" value="ECO:0007669"/>
    <property type="project" value="UniProtKB-KW"/>
</dbReference>
<dbReference type="EMBL" id="BARV01019734">
    <property type="protein sequence ID" value="GAI19673.1"/>
    <property type="molecule type" value="Genomic_DNA"/>
</dbReference>
<feature type="non-terminal residue" evidence="7">
    <location>
        <position position="1"/>
    </location>
</feature>
<dbReference type="Pfam" id="PF00121">
    <property type="entry name" value="TIM"/>
    <property type="match status" value="1"/>
</dbReference>
<dbReference type="InterPro" id="IPR022896">
    <property type="entry name" value="TrioseP_Isoase_bac/euk"/>
</dbReference>
<dbReference type="InterPro" id="IPR035990">
    <property type="entry name" value="TIM_sf"/>
</dbReference>
<keyword evidence="3" id="KW-0312">Gluconeogenesis</keyword>
<dbReference type="HAMAP" id="MF_00147_B">
    <property type="entry name" value="TIM_B"/>
    <property type="match status" value="1"/>
</dbReference>
<dbReference type="PANTHER" id="PTHR21139:SF42">
    <property type="entry name" value="TRIOSEPHOSPHATE ISOMERASE"/>
    <property type="match status" value="1"/>
</dbReference>
<comment type="caution">
    <text evidence="7">The sequence shown here is derived from an EMBL/GenBank/DDBJ whole genome shotgun (WGS) entry which is preliminary data.</text>
</comment>